<proteinExistence type="inferred from homology"/>
<feature type="domain" description="AMP-dependent synthetase/ligase" evidence="3">
    <location>
        <begin position="30"/>
        <end position="413"/>
    </location>
</feature>
<dbReference type="Gene3D" id="3.40.50.12780">
    <property type="entry name" value="N-terminal domain of ligase-like"/>
    <property type="match status" value="1"/>
</dbReference>
<name>A0A918MU70_9BURK</name>
<evidence type="ECO:0000259" key="4">
    <source>
        <dbReference type="Pfam" id="PF13193"/>
    </source>
</evidence>
<dbReference type="PANTHER" id="PTHR24096:SF149">
    <property type="entry name" value="AMP-BINDING DOMAIN-CONTAINING PROTEIN-RELATED"/>
    <property type="match status" value="1"/>
</dbReference>
<comment type="caution">
    <text evidence="5">The sequence shown here is derived from an EMBL/GenBank/DDBJ whole genome shotgun (WGS) entry which is preliminary data.</text>
</comment>
<feature type="domain" description="AMP-binding enzyme C-terminal" evidence="4">
    <location>
        <begin position="467"/>
        <end position="542"/>
    </location>
</feature>
<dbReference type="EMBL" id="BMYS01000001">
    <property type="protein sequence ID" value="GGW75463.1"/>
    <property type="molecule type" value="Genomic_DNA"/>
</dbReference>
<gene>
    <name evidence="5" type="ORF">GCM10011450_01030</name>
</gene>
<accession>A0A918MU70</accession>
<dbReference type="AlphaFoldDB" id="A0A918MU70"/>
<comment type="similarity">
    <text evidence="1">Belongs to the ATP-dependent AMP-binding enzyme family.</text>
</comment>
<dbReference type="InterPro" id="IPR000873">
    <property type="entry name" value="AMP-dep_synth/lig_dom"/>
</dbReference>
<dbReference type="Pfam" id="PF13193">
    <property type="entry name" value="AMP-binding_C"/>
    <property type="match status" value="1"/>
</dbReference>
<dbReference type="NCBIfam" id="NF006181">
    <property type="entry name" value="PRK08314.1"/>
    <property type="match status" value="1"/>
</dbReference>
<dbReference type="PANTHER" id="PTHR24096">
    <property type="entry name" value="LONG-CHAIN-FATTY-ACID--COA LIGASE"/>
    <property type="match status" value="1"/>
</dbReference>
<dbReference type="InterPro" id="IPR020845">
    <property type="entry name" value="AMP-binding_CS"/>
</dbReference>
<reference evidence="5" key="2">
    <citation type="submission" date="2020-09" db="EMBL/GenBank/DDBJ databases">
        <authorList>
            <person name="Sun Q."/>
            <person name="Kim S."/>
        </authorList>
    </citation>
    <scope>NUCLEOTIDE SEQUENCE</scope>
    <source>
        <strain evidence="5">KCTC 23732</strain>
    </source>
</reference>
<dbReference type="Proteomes" id="UP000608345">
    <property type="component" value="Unassembled WGS sequence"/>
</dbReference>
<dbReference type="SUPFAM" id="SSF56801">
    <property type="entry name" value="Acetyl-CoA synthetase-like"/>
    <property type="match status" value="1"/>
</dbReference>
<keyword evidence="2 5" id="KW-0436">Ligase</keyword>
<dbReference type="GO" id="GO:0016405">
    <property type="term" value="F:CoA-ligase activity"/>
    <property type="evidence" value="ECO:0007669"/>
    <property type="project" value="TreeGrafter"/>
</dbReference>
<protein>
    <submittedName>
        <fullName evidence="5">Long-chain-fatty-acid--CoA ligase</fullName>
    </submittedName>
</protein>
<keyword evidence="6" id="KW-1185">Reference proteome</keyword>
<organism evidence="5 6">
    <name type="scientific">Advenella faeciporci</name>
    <dbReference type="NCBI Taxonomy" id="797535"/>
    <lineage>
        <taxon>Bacteria</taxon>
        <taxon>Pseudomonadati</taxon>
        <taxon>Pseudomonadota</taxon>
        <taxon>Betaproteobacteria</taxon>
        <taxon>Burkholderiales</taxon>
        <taxon>Alcaligenaceae</taxon>
    </lineage>
</organism>
<dbReference type="Gene3D" id="3.30.300.30">
    <property type="match status" value="1"/>
</dbReference>
<dbReference type="InterPro" id="IPR025110">
    <property type="entry name" value="AMP-bd_C"/>
</dbReference>
<evidence type="ECO:0000256" key="1">
    <source>
        <dbReference type="ARBA" id="ARBA00006432"/>
    </source>
</evidence>
<evidence type="ECO:0000313" key="6">
    <source>
        <dbReference type="Proteomes" id="UP000608345"/>
    </source>
</evidence>
<dbReference type="RefSeq" id="WP_229793833.1">
    <property type="nucleotide sequence ID" value="NZ_BAABFY010000010.1"/>
</dbReference>
<evidence type="ECO:0000256" key="2">
    <source>
        <dbReference type="ARBA" id="ARBA00022598"/>
    </source>
</evidence>
<dbReference type="InterPro" id="IPR045851">
    <property type="entry name" value="AMP-bd_C_sf"/>
</dbReference>
<sequence length="561" mass="62982">MQQKRNPYWPNGIPHNITVPQVTLPHCLLTSAQRFPNKTAIVFCENTFTYAELQTHVDSMAAYLQKALGVRKGDRVLLFSQNCPQFVIAYYAALSIGAVIVPVNAMCTTEEVRYFMENSDAEYAFVARELVDAVLPCMQTEKSKGLKHIVVHIYKDMQTKLDSHDIPAFIKQDYAPIKRPDVHDFQTILIEKRYQAGALETSPHDFCVLPYTSGTTGKAKGCIHTHFTMLSSIYGSTMWRNMHSESVTLAVAPMFHLLGMQNSMNIPIFLGSTVIMMPRWDAGLAVKLCARHRVSSWTAPPAMVLDFFSHPSAQGADLSSLSLLTGGGAAMAESVALMLKERFGIVYNEGYGMTETASFLHCNPLNHPRRQCLGIETQGVDSRIVDPVTLKELPRGEIGELVTSGSQIMLGYWKNPEANEESFFDMDGKRFFRTGDLARIDEDGYFFMTDRLKRMINVSGYKVWPSEVENTMYAHPAIQEVCIVGIHDEKQGEQVRALVVLKDGIVAGEKEIIAWSREHMAVYKAPRSVAFFDELPKSNTGKIMWRKLQNEQNAEAITLKK</sequence>
<evidence type="ECO:0000313" key="5">
    <source>
        <dbReference type="EMBL" id="GGW75463.1"/>
    </source>
</evidence>
<reference evidence="5" key="1">
    <citation type="journal article" date="2014" name="Int. J. Syst. Evol. Microbiol.">
        <title>Complete genome sequence of Corynebacterium casei LMG S-19264T (=DSM 44701T), isolated from a smear-ripened cheese.</title>
        <authorList>
            <consortium name="US DOE Joint Genome Institute (JGI-PGF)"/>
            <person name="Walter F."/>
            <person name="Albersmeier A."/>
            <person name="Kalinowski J."/>
            <person name="Ruckert C."/>
        </authorList>
    </citation>
    <scope>NUCLEOTIDE SEQUENCE</scope>
    <source>
        <strain evidence="5">KCTC 23732</strain>
    </source>
</reference>
<evidence type="ECO:0000259" key="3">
    <source>
        <dbReference type="Pfam" id="PF00501"/>
    </source>
</evidence>
<dbReference type="InterPro" id="IPR042099">
    <property type="entry name" value="ANL_N_sf"/>
</dbReference>
<dbReference type="Pfam" id="PF00501">
    <property type="entry name" value="AMP-binding"/>
    <property type="match status" value="1"/>
</dbReference>
<dbReference type="PROSITE" id="PS00455">
    <property type="entry name" value="AMP_BINDING"/>
    <property type="match status" value="1"/>
</dbReference>